<dbReference type="EMBL" id="KV425580">
    <property type="protein sequence ID" value="KZT24029.1"/>
    <property type="molecule type" value="Genomic_DNA"/>
</dbReference>
<organism evidence="3 4">
    <name type="scientific">Neolentinus lepideus HHB14362 ss-1</name>
    <dbReference type="NCBI Taxonomy" id="1314782"/>
    <lineage>
        <taxon>Eukaryota</taxon>
        <taxon>Fungi</taxon>
        <taxon>Dikarya</taxon>
        <taxon>Basidiomycota</taxon>
        <taxon>Agaricomycotina</taxon>
        <taxon>Agaricomycetes</taxon>
        <taxon>Gloeophyllales</taxon>
        <taxon>Gloeophyllaceae</taxon>
        <taxon>Neolentinus</taxon>
    </lineage>
</organism>
<dbReference type="Proteomes" id="UP000076761">
    <property type="component" value="Unassembled WGS sequence"/>
</dbReference>
<evidence type="ECO:0000313" key="4">
    <source>
        <dbReference type="Proteomes" id="UP000076761"/>
    </source>
</evidence>
<evidence type="ECO:0000313" key="3">
    <source>
        <dbReference type="EMBL" id="KZT24029.1"/>
    </source>
</evidence>
<keyword evidence="1" id="KW-0472">Membrane</keyword>
<gene>
    <name evidence="3" type="ORF">NEOLEDRAFT_1135536</name>
</gene>
<accession>A0A165RMG9</accession>
<proteinExistence type="predicted"/>
<reference evidence="3 4" key="1">
    <citation type="journal article" date="2016" name="Mol. Biol. Evol.">
        <title>Comparative Genomics of Early-Diverging Mushroom-Forming Fungi Provides Insights into the Origins of Lignocellulose Decay Capabilities.</title>
        <authorList>
            <person name="Nagy L.G."/>
            <person name="Riley R."/>
            <person name="Tritt A."/>
            <person name="Adam C."/>
            <person name="Daum C."/>
            <person name="Floudas D."/>
            <person name="Sun H."/>
            <person name="Yadav J.S."/>
            <person name="Pangilinan J."/>
            <person name="Larsson K.H."/>
            <person name="Matsuura K."/>
            <person name="Barry K."/>
            <person name="Labutti K."/>
            <person name="Kuo R."/>
            <person name="Ohm R.A."/>
            <person name="Bhattacharya S.S."/>
            <person name="Shirouzu T."/>
            <person name="Yoshinaga Y."/>
            <person name="Martin F.M."/>
            <person name="Grigoriev I.V."/>
            <person name="Hibbett D.S."/>
        </authorList>
    </citation>
    <scope>NUCLEOTIDE SEQUENCE [LARGE SCALE GENOMIC DNA]</scope>
    <source>
        <strain evidence="3 4">HHB14362 ss-1</strain>
    </source>
</reference>
<protein>
    <recommendedName>
        <fullName evidence="2">DUF7330 domain-containing protein</fullName>
    </recommendedName>
</protein>
<keyword evidence="4" id="KW-1185">Reference proteome</keyword>
<name>A0A165RMG9_9AGAM</name>
<feature type="transmembrane region" description="Helical" evidence="1">
    <location>
        <begin position="244"/>
        <end position="268"/>
    </location>
</feature>
<dbReference type="InterPro" id="IPR055754">
    <property type="entry name" value="DUF7330"/>
</dbReference>
<dbReference type="OrthoDB" id="5289249at2759"/>
<keyword evidence="1" id="KW-0812">Transmembrane</keyword>
<dbReference type="Pfam" id="PF24016">
    <property type="entry name" value="DUF7330"/>
    <property type="match status" value="1"/>
</dbReference>
<evidence type="ECO:0000256" key="1">
    <source>
        <dbReference type="SAM" id="Phobius"/>
    </source>
</evidence>
<keyword evidence="1" id="KW-1133">Transmembrane helix</keyword>
<dbReference type="STRING" id="1314782.A0A165RMG9"/>
<dbReference type="InParanoid" id="A0A165RMG9"/>
<feature type="domain" description="DUF7330" evidence="2">
    <location>
        <begin position="34"/>
        <end position="226"/>
    </location>
</feature>
<sequence length="270" mass="30164">MADQSTPLLPSYSSHIQSSTADIPKAIRHVRPGNYLNIRRTRKAIEGTYVIDPLWEPNIPSYMLPPVRAWESRQNVVLNSEGGHIIADVWIRPGSAGAVPAERAKTRKLTLLEMRSKSEHINVKVRAGPEDPFSLTCSSKSHITVYLPRTYTGLFIALTQSGVVRFSPAVTARMTVFTEVDGTQHCLIGSDLGDEVSRNVEQGQGHGSELHLSTDKGHIMVAFLDEEPHVVVRMMWRIYATLRVSPTVCFAVNMWLLLCMLYGVYVYLFA</sequence>
<evidence type="ECO:0000259" key="2">
    <source>
        <dbReference type="Pfam" id="PF24016"/>
    </source>
</evidence>
<dbReference type="AlphaFoldDB" id="A0A165RMG9"/>